<evidence type="ECO:0000313" key="3">
    <source>
        <dbReference type="Proteomes" id="UP000321574"/>
    </source>
</evidence>
<reference evidence="2 3" key="1">
    <citation type="submission" date="2019-06" db="EMBL/GenBank/DDBJ databases">
        <title>Cerasibacillus sp. nov., isolated from maize field.</title>
        <authorList>
            <person name="Lin S.-Y."/>
            <person name="Tsai C.-F."/>
            <person name="Young C.-C."/>
        </authorList>
    </citation>
    <scope>NUCLEOTIDE SEQUENCE [LARGE SCALE GENOMIC DNA]</scope>
    <source>
        <strain evidence="2 3">CC-CFT480</strain>
    </source>
</reference>
<proteinExistence type="predicted"/>
<dbReference type="EMBL" id="VDUW01000010">
    <property type="protein sequence ID" value="TXL61733.1"/>
    <property type="molecule type" value="Genomic_DNA"/>
</dbReference>
<dbReference type="SUPFAM" id="SSF55729">
    <property type="entry name" value="Acyl-CoA N-acyltransferases (Nat)"/>
    <property type="match status" value="1"/>
</dbReference>
<dbReference type="RefSeq" id="WP_147668803.1">
    <property type="nucleotide sequence ID" value="NZ_VDUW01000010.1"/>
</dbReference>
<keyword evidence="3" id="KW-1185">Reference proteome</keyword>
<dbReference type="InterPro" id="IPR016181">
    <property type="entry name" value="Acyl_CoA_acyltransferase"/>
</dbReference>
<comment type="caution">
    <text evidence="2">The sequence shown here is derived from an EMBL/GenBank/DDBJ whole genome shotgun (WGS) entry which is preliminary data.</text>
</comment>
<evidence type="ECO:0000259" key="1">
    <source>
        <dbReference type="PROSITE" id="PS51186"/>
    </source>
</evidence>
<dbReference type="PROSITE" id="PS51186">
    <property type="entry name" value="GNAT"/>
    <property type="match status" value="1"/>
</dbReference>
<dbReference type="Gene3D" id="3.40.630.30">
    <property type="match status" value="1"/>
</dbReference>
<organism evidence="2 3">
    <name type="scientific">Cerasibacillus terrae</name>
    <dbReference type="NCBI Taxonomy" id="2498845"/>
    <lineage>
        <taxon>Bacteria</taxon>
        <taxon>Bacillati</taxon>
        <taxon>Bacillota</taxon>
        <taxon>Bacilli</taxon>
        <taxon>Bacillales</taxon>
        <taxon>Bacillaceae</taxon>
        <taxon>Cerasibacillus</taxon>
    </lineage>
</organism>
<protein>
    <submittedName>
        <fullName evidence="2">GNAT family N-acetyltransferase</fullName>
    </submittedName>
</protein>
<keyword evidence="2" id="KW-0808">Transferase</keyword>
<sequence length="180" mass="21270">MSFAFKTNQFANSIVRKATEKDIYPIFQMLHDIAVILEQKGICQWTNFLEKEAITEVRAGVLANTTYIVEDKQNKLVATFNYSNKQNDWDMALWGKRQDNAFYIHRLAVHPKFRHQQIGYRLLQWMDKNHALENGYIRLDCVRDNQVLNQFYKKAGYVLQGIKQLEGVTFSLYEKDFTVY</sequence>
<dbReference type="CDD" id="cd04301">
    <property type="entry name" value="NAT_SF"/>
    <property type="match status" value="1"/>
</dbReference>
<dbReference type="Proteomes" id="UP000321574">
    <property type="component" value="Unassembled WGS sequence"/>
</dbReference>
<name>A0A5C8NMN5_9BACI</name>
<dbReference type="GO" id="GO:0016747">
    <property type="term" value="F:acyltransferase activity, transferring groups other than amino-acyl groups"/>
    <property type="evidence" value="ECO:0007669"/>
    <property type="project" value="InterPro"/>
</dbReference>
<dbReference type="InterPro" id="IPR000182">
    <property type="entry name" value="GNAT_dom"/>
</dbReference>
<dbReference type="Pfam" id="PF13508">
    <property type="entry name" value="Acetyltransf_7"/>
    <property type="match status" value="1"/>
</dbReference>
<evidence type="ECO:0000313" key="2">
    <source>
        <dbReference type="EMBL" id="TXL61733.1"/>
    </source>
</evidence>
<dbReference type="AlphaFoldDB" id="A0A5C8NMN5"/>
<gene>
    <name evidence="2" type="ORF">FHP05_12695</name>
</gene>
<accession>A0A5C8NMN5</accession>
<feature type="domain" description="N-acetyltransferase" evidence="1">
    <location>
        <begin position="13"/>
        <end position="180"/>
    </location>
</feature>
<dbReference type="OrthoDB" id="6382410at2"/>